<dbReference type="InterPro" id="IPR029044">
    <property type="entry name" value="Nucleotide-diphossugar_trans"/>
</dbReference>
<sequence>MKGSVAIILRHHETRKRLLLRALESVKNQSYKKYEVFVMMSKFNISSDIEDLVLISGCENVNIVDSQDELINKLHSTQFEYVCFLDDDDTWAPEYLTRCLSIFEKSKDKYPSIGAVACHVNRVSEIAEGNRIKTDKTEPWNHYFSAGPVCIDALYYRNSIPISSCIFEYSAFMHDVKSYNILEPAFFWVFLISFMSRNDVWFIPESLSFYHFRREDDFNLGNYSIIHAEDYAFSSKIILNSMARNASDDYTCRFISSFIFNEAIFHRVTSIDNKVSRLVDQ</sequence>
<dbReference type="AlphaFoldDB" id="A0AAT9EGB1"/>
<reference evidence="1" key="1">
    <citation type="journal article" date="2014" name="Genome Biol. Evol.">
        <title>Genome evolution and plasticity of Serratia marcescens, an important multidrug-resistant nosocomial pathogen.</title>
        <authorList>
            <person name="Iguchi A."/>
            <person name="Nagaya Y."/>
            <person name="Pradel E."/>
            <person name="Ooka T."/>
            <person name="Ogura Y."/>
            <person name="Katsura K."/>
            <person name="Kurokawa K."/>
            <person name="Oshima K."/>
            <person name="Hattori M."/>
            <person name="Parkhill J."/>
            <person name="Sebaihia M."/>
            <person name="Coulthurst S.J."/>
            <person name="Gotoh N."/>
            <person name="Thomson N.R."/>
            <person name="Ewbank J.J."/>
            <person name="Hayashi T."/>
        </authorList>
    </citation>
    <scope>NUCLEOTIDE SEQUENCE</scope>
    <source>
        <strain evidence="1">SM39</strain>
    </source>
</reference>
<dbReference type="CDD" id="cd00761">
    <property type="entry name" value="Glyco_tranf_GTA_type"/>
    <property type="match status" value="1"/>
</dbReference>
<keyword evidence="1" id="KW-0808">Transferase</keyword>
<proteinExistence type="predicted"/>
<gene>
    <name evidence="1" type="ORF">SM39_1047</name>
</gene>
<evidence type="ECO:0000313" key="1">
    <source>
        <dbReference type="EMBL" id="BAO33096.1"/>
    </source>
</evidence>
<name>A0AAT9EGB1_SERMA</name>
<dbReference type="EMBL" id="AP013063">
    <property type="protein sequence ID" value="BAO33096.1"/>
    <property type="molecule type" value="Genomic_DNA"/>
</dbReference>
<dbReference type="Gene3D" id="3.90.550.10">
    <property type="entry name" value="Spore Coat Polysaccharide Biosynthesis Protein SpsA, Chain A"/>
    <property type="match status" value="1"/>
</dbReference>
<protein>
    <submittedName>
        <fullName evidence="1">Predicted glycosyl transferase</fullName>
    </submittedName>
</protein>
<accession>A0AAT9EGB1</accession>
<dbReference type="KEGG" id="smar:SM39_1047"/>
<dbReference type="SUPFAM" id="SSF53448">
    <property type="entry name" value="Nucleotide-diphospho-sugar transferases"/>
    <property type="match status" value="1"/>
</dbReference>
<organism evidence="1">
    <name type="scientific">Serratia marcescens SM39</name>
    <dbReference type="NCBI Taxonomy" id="1334564"/>
    <lineage>
        <taxon>Bacteria</taxon>
        <taxon>Pseudomonadati</taxon>
        <taxon>Pseudomonadota</taxon>
        <taxon>Gammaproteobacteria</taxon>
        <taxon>Enterobacterales</taxon>
        <taxon>Yersiniaceae</taxon>
        <taxon>Serratia</taxon>
    </lineage>
</organism>
<dbReference type="GO" id="GO:0016740">
    <property type="term" value="F:transferase activity"/>
    <property type="evidence" value="ECO:0007669"/>
    <property type="project" value="UniProtKB-KW"/>
</dbReference>
<dbReference type="RefSeq" id="WP_080335412.1">
    <property type="nucleotide sequence ID" value="NZ_AP013063.1"/>
</dbReference>